<evidence type="ECO:0000313" key="2">
    <source>
        <dbReference type="Proteomes" id="UP000233469"/>
    </source>
</evidence>
<dbReference type="AlphaFoldDB" id="A0A2N1P1P3"/>
<evidence type="ECO:0000313" key="1">
    <source>
        <dbReference type="EMBL" id="PKK79993.1"/>
    </source>
</evidence>
<organism evidence="1 2">
    <name type="scientific">Rhizophagus irregularis</name>
    <dbReference type="NCBI Taxonomy" id="588596"/>
    <lineage>
        <taxon>Eukaryota</taxon>
        <taxon>Fungi</taxon>
        <taxon>Fungi incertae sedis</taxon>
        <taxon>Mucoromycota</taxon>
        <taxon>Glomeromycotina</taxon>
        <taxon>Glomeromycetes</taxon>
        <taxon>Glomerales</taxon>
        <taxon>Glomeraceae</taxon>
        <taxon>Rhizophagus</taxon>
    </lineage>
</organism>
<reference evidence="1 2" key="1">
    <citation type="submission" date="2016-04" db="EMBL/GenBank/DDBJ databases">
        <title>Genome analyses suggest a sexual origin of heterokaryosis in a supposedly ancient asexual fungus.</title>
        <authorList>
            <person name="Ropars J."/>
            <person name="Sedzielewska K."/>
            <person name="Noel J."/>
            <person name="Charron P."/>
            <person name="Farinelli L."/>
            <person name="Marton T."/>
            <person name="Kruger M."/>
            <person name="Pelin A."/>
            <person name="Brachmann A."/>
            <person name="Corradi N."/>
        </authorList>
    </citation>
    <scope>NUCLEOTIDE SEQUENCE [LARGE SCALE GENOMIC DNA]</scope>
    <source>
        <strain evidence="1 2">C2</strain>
    </source>
</reference>
<dbReference type="VEuPathDB" id="FungiDB:RhiirA1_448876"/>
<protein>
    <submittedName>
        <fullName evidence="1">Uncharacterized protein</fullName>
    </submittedName>
</protein>
<sequence length="91" mass="9491">MSAPAPPAATAAATAATAAAAVAIAVVNPPNPPLPLAPPPLPPSPVFNLVDAQDYDKIFHRSDTYDFGRDSCLLCHDLWLANVAMLMTICH</sequence>
<comment type="caution">
    <text evidence="1">The sequence shown here is derived from an EMBL/GenBank/DDBJ whole genome shotgun (WGS) entry which is preliminary data.</text>
</comment>
<name>A0A2N1P1P3_9GLOM</name>
<accession>A0A2N1P1P3</accession>
<reference evidence="1 2" key="2">
    <citation type="submission" date="2017-10" db="EMBL/GenBank/DDBJ databases">
        <title>Extensive intraspecific genome diversity in a model arbuscular mycorrhizal fungus.</title>
        <authorList>
            <person name="Chen E.C.H."/>
            <person name="Morin E."/>
            <person name="Baudet D."/>
            <person name="Noel J."/>
            <person name="Ndikumana S."/>
            <person name="Charron P."/>
            <person name="St-Onge C."/>
            <person name="Giorgi J."/>
            <person name="Grigoriev I.V."/>
            <person name="Roux C."/>
            <person name="Martin F.M."/>
            <person name="Corradi N."/>
        </authorList>
    </citation>
    <scope>NUCLEOTIDE SEQUENCE [LARGE SCALE GENOMIC DNA]</scope>
    <source>
        <strain evidence="1 2">C2</strain>
    </source>
</reference>
<proteinExistence type="predicted"/>
<dbReference type="EMBL" id="LLXL01000026">
    <property type="protein sequence ID" value="PKK79993.1"/>
    <property type="molecule type" value="Genomic_DNA"/>
</dbReference>
<gene>
    <name evidence="1" type="ORF">RhiirC2_768531</name>
</gene>
<dbReference type="Proteomes" id="UP000233469">
    <property type="component" value="Unassembled WGS sequence"/>
</dbReference>